<keyword evidence="2" id="KW-0479">Metal-binding</keyword>
<reference evidence="3 4" key="1">
    <citation type="submission" date="2018-06" db="EMBL/GenBank/DDBJ databases">
        <title>Flavobacterium sp IMCC34762, genome.</title>
        <authorList>
            <person name="Joung Y."/>
            <person name="Cho J."/>
            <person name="Song J."/>
        </authorList>
    </citation>
    <scope>NUCLEOTIDE SEQUENCE [LARGE SCALE GENOMIC DNA]</scope>
    <source>
        <strain evidence="3 4">IMCC34762</strain>
    </source>
</reference>
<feature type="binding site" evidence="1">
    <location>
        <position position="50"/>
    </location>
    <ligand>
        <name>substrate</name>
    </ligand>
</feature>
<dbReference type="GO" id="GO:0035999">
    <property type="term" value="P:tetrahydrofolate interconversion"/>
    <property type="evidence" value="ECO:0007669"/>
    <property type="project" value="TreeGrafter"/>
</dbReference>
<comment type="cofactor">
    <cofactor evidence="2">
        <name>Mg(2+)</name>
        <dbReference type="ChEBI" id="CHEBI:18420"/>
    </cofactor>
</comment>
<dbReference type="InterPro" id="IPR002698">
    <property type="entry name" value="FTHF_cligase"/>
</dbReference>
<feature type="binding site" evidence="1">
    <location>
        <position position="55"/>
    </location>
    <ligand>
        <name>substrate</name>
    </ligand>
</feature>
<evidence type="ECO:0000313" key="4">
    <source>
        <dbReference type="Proteomes" id="UP000249177"/>
    </source>
</evidence>
<keyword evidence="2" id="KW-0460">Magnesium</keyword>
<dbReference type="Proteomes" id="UP000249177">
    <property type="component" value="Unassembled WGS sequence"/>
</dbReference>
<organism evidence="3 4">
    <name type="scientific">Flavobacterium aquariorum</name>
    <dbReference type="NCBI Taxonomy" id="2217670"/>
    <lineage>
        <taxon>Bacteria</taxon>
        <taxon>Pseudomonadati</taxon>
        <taxon>Bacteroidota</taxon>
        <taxon>Flavobacteriia</taxon>
        <taxon>Flavobacteriales</taxon>
        <taxon>Flavobacteriaceae</taxon>
        <taxon>Flavobacterium</taxon>
    </lineage>
</organism>
<dbReference type="OrthoDB" id="9801938at2"/>
<dbReference type="RefSeq" id="WP_111408243.1">
    <property type="nucleotide sequence ID" value="NZ_QKXH01000001.1"/>
</dbReference>
<dbReference type="PANTHER" id="PTHR23407:SF11">
    <property type="entry name" value="CHROMOSOME UNDETERMINED SCAFFOLD_24, WHOLE GENOME SHOTGUN SEQUENCE"/>
    <property type="match status" value="1"/>
</dbReference>
<protein>
    <recommendedName>
        <fullName evidence="2">5-formyltetrahydrofolate cyclo-ligase</fullName>
        <ecNumber evidence="2">6.3.3.2</ecNumber>
    </recommendedName>
</protein>
<keyword evidence="3" id="KW-0436">Ligase</keyword>
<comment type="catalytic activity">
    <reaction evidence="2">
        <text>(6S)-5-formyl-5,6,7,8-tetrahydrofolate + ATP = (6R)-5,10-methenyltetrahydrofolate + ADP + phosphate</text>
        <dbReference type="Rhea" id="RHEA:10488"/>
        <dbReference type="ChEBI" id="CHEBI:30616"/>
        <dbReference type="ChEBI" id="CHEBI:43474"/>
        <dbReference type="ChEBI" id="CHEBI:57455"/>
        <dbReference type="ChEBI" id="CHEBI:57457"/>
        <dbReference type="ChEBI" id="CHEBI:456216"/>
        <dbReference type="EC" id="6.3.3.2"/>
    </reaction>
</comment>
<evidence type="ECO:0000313" key="3">
    <source>
        <dbReference type="EMBL" id="PZX95172.1"/>
    </source>
</evidence>
<feature type="binding site" evidence="1">
    <location>
        <begin position="132"/>
        <end position="140"/>
    </location>
    <ligand>
        <name>ATP</name>
        <dbReference type="ChEBI" id="CHEBI:30616"/>
    </ligand>
</feature>
<accession>A0A2W7VSM2</accession>
<comment type="similarity">
    <text evidence="2">Belongs to the 5-formyltetrahydrofolate cyclo-ligase family.</text>
</comment>
<dbReference type="InterPro" id="IPR024185">
    <property type="entry name" value="FTHF_cligase-like_sf"/>
</dbReference>
<evidence type="ECO:0000256" key="2">
    <source>
        <dbReference type="RuleBase" id="RU361279"/>
    </source>
</evidence>
<gene>
    <name evidence="3" type="ORF">DOS84_00975</name>
</gene>
<comment type="caution">
    <text evidence="3">The sequence shown here is derived from an EMBL/GenBank/DDBJ whole genome shotgun (WGS) entry which is preliminary data.</text>
</comment>
<sequence>MLKKELRQKYKALRKELTEIEVEEKSLAIANEILKLPIWNKTYFHVFLPIEEQKEVNTEFILHLLSGKDKEIVISKSDFATREMTHFLLTDNTRIQKNEYNIPEPVDGLEVPAIKIDVVLVPLLAFDKKGNRVGYGKGFYDKFLSQCKPETLKIGLSFFEPEEMIEDVFENDVLLDYCVCPSGIYEF</sequence>
<dbReference type="GO" id="GO:0009396">
    <property type="term" value="P:folic acid-containing compound biosynthetic process"/>
    <property type="evidence" value="ECO:0007669"/>
    <property type="project" value="TreeGrafter"/>
</dbReference>
<keyword evidence="1 2" id="KW-0067">ATP-binding</keyword>
<dbReference type="GO" id="GO:0005524">
    <property type="term" value="F:ATP binding"/>
    <property type="evidence" value="ECO:0007669"/>
    <property type="project" value="UniProtKB-KW"/>
</dbReference>
<dbReference type="PANTHER" id="PTHR23407">
    <property type="entry name" value="ATPASE INHIBITOR/5-FORMYLTETRAHYDROFOLATE CYCLO-LIGASE"/>
    <property type="match status" value="1"/>
</dbReference>
<dbReference type="NCBIfam" id="TIGR02727">
    <property type="entry name" value="MTHFS_bact"/>
    <property type="match status" value="1"/>
</dbReference>
<dbReference type="GO" id="GO:0046872">
    <property type="term" value="F:metal ion binding"/>
    <property type="evidence" value="ECO:0007669"/>
    <property type="project" value="UniProtKB-KW"/>
</dbReference>
<dbReference type="GO" id="GO:0030272">
    <property type="term" value="F:5-formyltetrahydrofolate cyclo-ligase activity"/>
    <property type="evidence" value="ECO:0007669"/>
    <property type="project" value="UniProtKB-EC"/>
</dbReference>
<dbReference type="Gene3D" id="3.40.50.10420">
    <property type="entry name" value="NagB/RpiA/CoA transferase-like"/>
    <property type="match status" value="1"/>
</dbReference>
<dbReference type="PIRSF" id="PIRSF006806">
    <property type="entry name" value="FTHF_cligase"/>
    <property type="match status" value="1"/>
</dbReference>
<dbReference type="EMBL" id="QKXH01000001">
    <property type="protein sequence ID" value="PZX95172.1"/>
    <property type="molecule type" value="Genomic_DNA"/>
</dbReference>
<dbReference type="SUPFAM" id="SSF100950">
    <property type="entry name" value="NagB/RpiA/CoA transferase-like"/>
    <property type="match status" value="1"/>
</dbReference>
<dbReference type="AlphaFoldDB" id="A0A2W7VSM2"/>
<keyword evidence="1 2" id="KW-0547">Nucleotide-binding</keyword>
<proteinExistence type="inferred from homology"/>
<keyword evidence="4" id="KW-1185">Reference proteome</keyword>
<dbReference type="EC" id="6.3.3.2" evidence="2"/>
<feature type="binding site" evidence="1">
    <location>
        <begin position="3"/>
        <end position="7"/>
    </location>
    <ligand>
        <name>ATP</name>
        <dbReference type="ChEBI" id="CHEBI:30616"/>
    </ligand>
</feature>
<dbReference type="Pfam" id="PF01812">
    <property type="entry name" value="5-FTHF_cyc-lig"/>
    <property type="match status" value="1"/>
</dbReference>
<evidence type="ECO:0000256" key="1">
    <source>
        <dbReference type="PIRSR" id="PIRSR006806-1"/>
    </source>
</evidence>
<name>A0A2W7VSM2_9FLAO</name>
<dbReference type="InterPro" id="IPR037171">
    <property type="entry name" value="NagB/RpiA_transferase-like"/>
</dbReference>